<dbReference type="HOGENOM" id="CLU_001128_3_1_1"/>
<keyword evidence="6 11" id="KW-0698">rRNA processing</keyword>
<dbReference type="Pfam" id="PF08146">
    <property type="entry name" value="BP28CT"/>
    <property type="match status" value="1"/>
</dbReference>
<evidence type="ECO:0000256" key="8">
    <source>
        <dbReference type="ARBA" id="ARBA00023274"/>
    </source>
</evidence>
<gene>
    <name evidence="13" type="ORF">CPC735_013290</name>
</gene>
<dbReference type="InterPro" id="IPR011989">
    <property type="entry name" value="ARM-like"/>
</dbReference>
<evidence type="ECO:0000256" key="5">
    <source>
        <dbReference type="ARBA" id="ARBA00022517"/>
    </source>
</evidence>
<dbReference type="InterPro" id="IPR056473">
    <property type="entry name" value="HEAT_Utp10/HEAT1"/>
</dbReference>
<dbReference type="InterPro" id="IPR040191">
    <property type="entry name" value="UTP10"/>
</dbReference>
<evidence type="ECO:0000256" key="9">
    <source>
        <dbReference type="ARBA" id="ARBA00025076"/>
    </source>
</evidence>
<dbReference type="Proteomes" id="UP000009084">
    <property type="component" value="Unassembled WGS sequence"/>
</dbReference>
<dbReference type="InterPro" id="IPR012954">
    <property type="entry name" value="BP28_C_dom"/>
</dbReference>
<dbReference type="PROSITE" id="PS50077">
    <property type="entry name" value="HEAT_REPEAT"/>
    <property type="match status" value="2"/>
</dbReference>
<protein>
    <recommendedName>
        <fullName evidence="4 11">U3 small nucleolar RNA-associated protein 10</fullName>
    </recommendedName>
</protein>
<evidence type="ECO:0000256" key="4">
    <source>
        <dbReference type="ARBA" id="ARBA00015399"/>
    </source>
</evidence>
<sequence length="1833" mass="204075">MASSLAAQLAQIAATSTHQLDLKAQRAAHSQSLIFEKKIAGSQDFDTIFQVCHEGFQELCSLDSRFLSFRRNIFSDQSKTEDRGQMTTSQNKELDSVLEDFLSLVGGRLLLTPAVKAVDWLIRRFRVHEYNTSFLLLTFLPYHTTPLFLNLLSILPEDLTQTFKVFLPYKRSMTLPPRQVIVQSASTNKSFFLALNNYVLQVSKSQAHYQGLVSFWAGITTEALANMLDSAKSGRMEIERRNKEDVLIRILPVLNDAFMLRKAPQLVVGCYMLCVVLANKASLEDHVLDNLMEAVTGSWTQTNFVSGITCLSVLSQQKHEKSLPSKVVKAVLRLDNVIEVFEELSGRYAVTSLIIGLIRSCVQENGKRSDPARIPFVGQLIQRAILSDSETIEALTILLQAFSDLQRQGLVADGMGKQLSDLLLQFNESDTLAPLLRKAIENAGVDITQLEMTLETVLQADIMPMEIEDADLLDFISSSQTQDAFAVALEPLSQAAITESSFLAPGSSLLFDQLAEAFIHGASTKDRVSRFIKLPVLRPDKPLDDPLYLSFFIRFFSGPYPVTARTVAISIVSSCITAMADKSADMQGILPYIISALADPSERVRREAAALLSLIDRLASKCKDNDDSNAQIWGRGCLYGQNERSESVQFLPMKDIYKIIHHALMPALEEYVLDPDQVGRTLTQVIRGPRAQDDSDRTRSESTGVEFKKPLRRDLFLFLCSHASKTALYTVKLRLLKFLNKVGKIGSLNRTEALRQVFDQWRLLSLEHLQRIEDGERISINELEDQVLSIIYPKDMDAVDLLFSSLTSNSRSNRESFLTAGFNRLKEVWPSLEETHELSLANRLLQISLSLENGKLAGAAKGLLRSVDLSGPVILEFLNKISASVPDLGSRGPPSKKRRTSQNNMVPMSSIDKETDSVLQKMTFILELIDSSHSENHPELISGLFQTLTIIHHLKLQTRSEMSYLLSLNLGILLSIVNKWKGMPTRKINTSSIRADLIIDCVRTSESPQVQNTALLLVAGLATVAPELVLHSVMPIFTFMGSSVLRKDDEYSALVIDQTIDQVVPPLVQSLRNQKRDVVSGTSELLLSFTTAFEHIPSYRRLRLFEALITKLGPEDFLFAVFAMFANRYSMDKDVLATMTALASDCNAELQLITYARYLNLVKDALQPKPTLAKTLLGVGSEDGRDPQKIAVDLLQALSHLLKFTSLRTKMSECFDSGTEQQVDKAHGLFSAILEQTLALSESVRTVKPVNSACGETLGTLLGTLSLVDFVDTIEVLLQRPSDDLRRKVIKLLENRIDSSNDRDKASQARVLSFLTVLINILETSPDILLKHAAVACIEKIGEKYGKKDPSQVLAAAKVISGEHCLGQPDRRIRVMGLLCLASMSEILGEGIIPTLPEALPRAFDLLRDTLGASDDDSQLHDAVYSLISALLIHVPWMISGEYLDNILQLSFISSNTDLAEGSDENRLEALQLLAKRVDVKEAFAGVERNWDSAVTQGSRVSLGVDFPRRQVMLTKYATQAVQEALDVVRTAIEKHAKSATVKNVSVLMKLLRKAFDLRRLQLSPLNDGGFDEAEVDEIESQANDVAVRMIYKLNDTVFRPLFIDLTAWAVSGLGKKDTTGRVARLTTFYRFLESFFGTLKSIVTGYSSYIIESAVEVLKFSRCNDKATKTLWLAVLRMLRNSFGHDQDEFWQSPTHLASISEPLIKQLSMATNSPTLDLVAAEAIPTIVELAVAADSPDNHKELNTVIMKFMRAGHGNARGADNPYTRLAAVKCEQQLTERLGEEWLALLPEMLPYISELLEDDDENVEREVRRWVLSIEDILGEKLDDTLT</sequence>
<evidence type="ECO:0000256" key="6">
    <source>
        <dbReference type="ARBA" id="ARBA00022552"/>
    </source>
</evidence>
<proteinExistence type="inferred from homology"/>
<dbReference type="GO" id="GO:0034455">
    <property type="term" value="C:t-UTP complex"/>
    <property type="evidence" value="ECO:0007669"/>
    <property type="project" value="TreeGrafter"/>
</dbReference>
<dbReference type="GO" id="GO:0000462">
    <property type="term" value="P:maturation of SSU-rRNA from tricistronic rRNA transcript (SSU-rRNA, 5.8S rRNA, LSU-rRNA)"/>
    <property type="evidence" value="ECO:0007669"/>
    <property type="project" value="TreeGrafter"/>
</dbReference>
<reference evidence="13 14" key="1">
    <citation type="journal article" date="2009" name="Genome Res.">
        <title>Comparative genomic analyses of the human fungal pathogens Coccidioides and their relatives.</title>
        <authorList>
            <person name="Sharpton T.J."/>
            <person name="Stajich J.E."/>
            <person name="Rounsley S.D."/>
            <person name="Gardner M.J."/>
            <person name="Wortman J.R."/>
            <person name="Jordar V.S."/>
            <person name="Maiti R."/>
            <person name="Kodira C.D."/>
            <person name="Neafsey D.E."/>
            <person name="Zeng Q."/>
            <person name="Hung C.-Y."/>
            <person name="McMahan C."/>
            <person name="Muszewska A."/>
            <person name="Grynberg M."/>
            <person name="Mandel M.A."/>
            <person name="Kellner E.M."/>
            <person name="Barker B.M."/>
            <person name="Galgiani J.N."/>
            <person name="Orbach M.J."/>
            <person name="Kirkland T.N."/>
            <person name="Cole G.T."/>
            <person name="Henn M.R."/>
            <person name="Birren B.W."/>
            <person name="Taylor J.W."/>
        </authorList>
    </citation>
    <scope>NUCLEOTIDE SEQUENCE [LARGE SCALE GENOMIC DNA]</scope>
    <source>
        <strain evidence="14">C735</strain>
    </source>
</reference>
<dbReference type="InterPro" id="IPR022125">
    <property type="entry name" value="U3snoRNP10_N"/>
</dbReference>
<dbReference type="GO" id="GO:0030686">
    <property type="term" value="C:90S preribosome"/>
    <property type="evidence" value="ECO:0007669"/>
    <property type="project" value="TreeGrafter"/>
</dbReference>
<evidence type="ECO:0000256" key="2">
    <source>
        <dbReference type="ARBA" id="ARBA00010559"/>
    </source>
</evidence>
<dbReference type="OrthoDB" id="31183at2759"/>
<evidence type="ECO:0000256" key="10">
    <source>
        <dbReference type="PROSITE-ProRule" id="PRU00103"/>
    </source>
</evidence>
<dbReference type="VEuPathDB" id="FungiDB:CPC735_013290"/>
<feature type="repeat" description="HEAT" evidence="10">
    <location>
        <begin position="589"/>
        <end position="627"/>
    </location>
</feature>
<dbReference type="Pfam" id="PF12397">
    <property type="entry name" value="U3snoRNP10"/>
    <property type="match status" value="1"/>
</dbReference>
<feature type="repeat" description="HEAT" evidence="10">
    <location>
        <begin position="1794"/>
        <end position="1832"/>
    </location>
</feature>
<dbReference type="Gene3D" id="1.25.10.10">
    <property type="entry name" value="Leucine-rich Repeat Variant"/>
    <property type="match status" value="2"/>
</dbReference>
<comment type="subunit">
    <text evidence="3 11">Component of the ribosomal small subunit (SSU) processome.</text>
</comment>
<comment type="function">
    <text evidence="9">Involved in nucleolar processing of pre-18S ribosomal RNA. Involved in ribosome biosynthesis.</text>
</comment>
<comment type="similarity">
    <text evidence="2 11">Belongs to the HEATR1/UTP10 family.</text>
</comment>
<evidence type="ECO:0000256" key="1">
    <source>
        <dbReference type="ARBA" id="ARBA00004604"/>
    </source>
</evidence>
<dbReference type="EMBL" id="ACFW01000001">
    <property type="protein sequence ID" value="EER30011.1"/>
    <property type="molecule type" value="Genomic_DNA"/>
</dbReference>
<comment type="subcellular location">
    <subcellularLocation>
        <location evidence="1 11">Nucleus</location>
        <location evidence="1 11">Nucleolus</location>
    </subcellularLocation>
</comment>
<keyword evidence="8 11" id="KW-0687">Ribonucleoprotein</keyword>
<dbReference type="GO" id="GO:0032040">
    <property type="term" value="C:small-subunit processome"/>
    <property type="evidence" value="ECO:0007669"/>
    <property type="project" value="TreeGrafter"/>
</dbReference>
<dbReference type="GO" id="GO:0030515">
    <property type="term" value="F:snoRNA binding"/>
    <property type="evidence" value="ECO:0007669"/>
    <property type="project" value="TreeGrafter"/>
</dbReference>
<evidence type="ECO:0000256" key="3">
    <source>
        <dbReference type="ARBA" id="ARBA00011399"/>
    </source>
</evidence>
<comment type="caution">
    <text evidence="13">The sequence shown here is derived from an EMBL/GenBank/DDBJ whole genome shotgun (WGS) entry which is preliminary data.</text>
</comment>
<keyword evidence="5 11" id="KW-0690">Ribosome biogenesis</keyword>
<dbReference type="PANTHER" id="PTHR13457:SF1">
    <property type="entry name" value="HEAT REPEAT-CONTAINING PROTEIN 1"/>
    <property type="match status" value="1"/>
</dbReference>
<evidence type="ECO:0000256" key="7">
    <source>
        <dbReference type="ARBA" id="ARBA00023242"/>
    </source>
</evidence>
<evidence type="ECO:0000313" key="14">
    <source>
        <dbReference type="Proteomes" id="UP000009084"/>
    </source>
</evidence>
<feature type="domain" description="BP28 C-terminal" evidence="12">
    <location>
        <begin position="1538"/>
        <end position="1691"/>
    </location>
</feature>
<keyword evidence="7 11" id="KW-0539">Nucleus</keyword>
<dbReference type="InterPro" id="IPR016024">
    <property type="entry name" value="ARM-type_fold"/>
</dbReference>
<organism evidence="13 14">
    <name type="scientific">Coccidioides posadasii (strain C735)</name>
    <name type="common">Valley fever fungus</name>
    <dbReference type="NCBI Taxonomy" id="222929"/>
    <lineage>
        <taxon>Eukaryota</taxon>
        <taxon>Fungi</taxon>
        <taxon>Dikarya</taxon>
        <taxon>Ascomycota</taxon>
        <taxon>Pezizomycotina</taxon>
        <taxon>Eurotiomycetes</taxon>
        <taxon>Eurotiomycetidae</taxon>
        <taxon>Onygenales</taxon>
        <taxon>Onygenaceae</taxon>
        <taxon>Coccidioides</taxon>
    </lineage>
</organism>
<dbReference type="SUPFAM" id="SSF48371">
    <property type="entry name" value="ARM repeat"/>
    <property type="match status" value="2"/>
</dbReference>
<dbReference type="Pfam" id="PF23243">
    <property type="entry name" value="HEAT_HEATR1"/>
    <property type="match status" value="1"/>
</dbReference>
<evidence type="ECO:0000256" key="11">
    <source>
        <dbReference type="RuleBase" id="RU367065"/>
    </source>
</evidence>
<accession>C5NZ28</accession>
<dbReference type="PANTHER" id="PTHR13457">
    <property type="entry name" value="BAP28"/>
    <property type="match status" value="1"/>
</dbReference>
<name>C5NZ28_COCP7</name>
<evidence type="ECO:0000259" key="12">
    <source>
        <dbReference type="SMART" id="SM01036"/>
    </source>
</evidence>
<dbReference type="SMART" id="SM01036">
    <property type="entry name" value="BP28CT"/>
    <property type="match status" value="1"/>
</dbReference>
<evidence type="ECO:0000313" key="13">
    <source>
        <dbReference type="EMBL" id="EER30011.1"/>
    </source>
</evidence>
<dbReference type="GO" id="GO:0045943">
    <property type="term" value="P:positive regulation of transcription by RNA polymerase I"/>
    <property type="evidence" value="ECO:0007669"/>
    <property type="project" value="TreeGrafter"/>
</dbReference>
<dbReference type="InterPro" id="IPR021133">
    <property type="entry name" value="HEAT_type_2"/>
</dbReference>